<dbReference type="SMART" id="SM00530">
    <property type="entry name" value="HTH_XRE"/>
    <property type="match status" value="1"/>
</dbReference>
<dbReference type="InterPro" id="IPR039060">
    <property type="entry name" value="Antitox_HigA"/>
</dbReference>
<organism evidence="2 3">
    <name type="scientific">Phenylobacterium terrae</name>
    <dbReference type="NCBI Taxonomy" id="2665495"/>
    <lineage>
        <taxon>Bacteria</taxon>
        <taxon>Pseudomonadati</taxon>
        <taxon>Pseudomonadota</taxon>
        <taxon>Alphaproteobacteria</taxon>
        <taxon>Caulobacterales</taxon>
        <taxon>Caulobacteraceae</taxon>
        <taxon>Phenylobacterium</taxon>
    </lineage>
</organism>
<dbReference type="SUPFAM" id="SSF47413">
    <property type="entry name" value="lambda repressor-like DNA-binding domains"/>
    <property type="match status" value="1"/>
</dbReference>
<evidence type="ECO:0000313" key="3">
    <source>
        <dbReference type="Proteomes" id="UP001597237"/>
    </source>
</evidence>
<evidence type="ECO:0000313" key="2">
    <source>
        <dbReference type="EMBL" id="MFD1785647.1"/>
    </source>
</evidence>
<dbReference type="PANTHER" id="PTHR40455">
    <property type="entry name" value="ANTITOXIN HIGA"/>
    <property type="match status" value="1"/>
</dbReference>
<sequence length="127" mass="14171">MINFKTVHTISSEAEYEAALRAIRPYFDVEPEEGTPEAANFEALALLIGHYEERQHPIAAADPVDVLRLSMEANGRSQSDLAELLGSRSRASEILNRHRQLTLEQIRKLAKEWHIPAGALVGELELA</sequence>
<reference evidence="3" key="1">
    <citation type="journal article" date="2019" name="Int. J. Syst. Evol. Microbiol.">
        <title>The Global Catalogue of Microorganisms (GCM) 10K type strain sequencing project: providing services to taxonomists for standard genome sequencing and annotation.</title>
        <authorList>
            <consortium name="The Broad Institute Genomics Platform"/>
            <consortium name="The Broad Institute Genome Sequencing Center for Infectious Disease"/>
            <person name="Wu L."/>
            <person name="Ma J."/>
        </authorList>
    </citation>
    <scope>NUCLEOTIDE SEQUENCE [LARGE SCALE GENOMIC DNA]</scope>
    <source>
        <strain evidence="3">DFY28</strain>
    </source>
</reference>
<feature type="domain" description="HTH cro/C1-type" evidence="1">
    <location>
        <begin position="67"/>
        <end position="120"/>
    </location>
</feature>
<evidence type="ECO:0000259" key="1">
    <source>
        <dbReference type="PROSITE" id="PS50943"/>
    </source>
</evidence>
<dbReference type="Pfam" id="PF01381">
    <property type="entry name" value="HTH_3"/>
    <property type="match status" value="1"/>
</dbReference>
<name>A0ABW4N6V8_9CAUL</name>
<dbReference type="PANTHER" id="PTHR40455:SF1">
    <property type="entry name" value="ANTITOXIN HIGA"/>
    <property type="match status" value="1"/>
</dbReference>
<dbReference type="InterPro" id="IPR010982">
    <property type="entry name" value="Lambda_DNA-bd_dom_sf"/>
</dbReference>
<dbReference type="Proteomes" id="UP001597237">
    <property type="component" value="Unassembled WGS sequence"/>
</dbReference>
<gene>
    <name evidence="2" type="ORF">ACFSC0_19790</name>
</gene>
<dbReference type="PROSITE" id="PS50943">
    <property type="entry name" value="HTH_CROC1"/>
    <property type="match status" value="1"/>
</dbReference>
<dbReference type="EMBL" id="JBHUEY010000012">
    <property type="protein sequence ID" value="MFD1785647.1"/>
    <property type="molecule type" value="Genomic_DNA"/>
</dbReference>
<accession>A0ABW4N6V8</accession>
<dbReference type="InterPro" id="IPR001387">
    <property type="entry name" value="Cro/C1-type_HTH"/>
</dbReference>
<dbReference type="Gene3D" id="1.10.260.40">
    <property type="entry name" value="lambda repressor-like DNA-binding domains"/>
    <property type="match status" value="1"/>
</dbReference>
<dbReference type="RefSeq" id="WP_377281684.1">
    <property type="nucleotide sequence ID" value="NZ_JBHRSI010000004.1"/>
</dbReference>
<proteinExistence type="predicted"/>
<protein>
    <submittedName>
        <fullName evidence="2">Type II toxin-antitoxin system HigA family antitoxin</fullName>
    </submittedName>
</protein>
<comment type="caution">
    <text evidence="2">The sequence shown here is derived from an EMBL/GenBank/DDBJ whole genome shotgun (WGS) entry which is preliminary data.</text>
</comment>
<dbReference type="CDD" id="cd00093">
    <property type="entry name" value="HTH_XRE"/>
    <property type="match status" value="1"/>
</dbReference>
<keyword evidence="3" id="KW-1185">Reference proteome</keyword>